<dbReference type="AlphaFoldDB" id="A0A6N7PYG2"/>
<name>A0A6N7PYG2_9BACT</name>
<sequence length="51" mass="5045">MLAADAVLLAADVLLLAADALLLAGDAIVMGPLGGSRRVGWGGSMVPDRLA</sequence>
<proteinExistence type="predicted"/>
<dbReference type="RefSeq" id="WP_153823729.1">
    <property type="nucleotide sequence ID" value="NZ_WJIE01000014.1"/>
</dbReference>
<protein>
    <submittedName>
        <fullName evidence="1">Uncharacterized protein</fullName>
    </submittedName>
</protein>
<dbReference type="EMBL" id="WJIE01000014">
    <property type="protein sequence ID" value="MRG96939.1"/>
    <property type="molecule type" value="Genomic_DNA"/>
</dbReference>
<gene>
    <name evidence="1" type="ORF">GF068_34195</name>
</gene>
<keyword evidence="2" id="KW-1185">Reference proteome</keyword>
<comment type="caution">
    <text evidence="1">The sequence shown here is derived from an EMBL/GenBank/DDBJ whole genome shotgun (WGS) entry which is preliminary data.</text>
</comment>
<evidence type="ECO:0000313" key="2">
    <source>
        <dbReference type="Proteomes" id="UP000440224"/>
    </source>
</evidence>
<dbReference type="Proteomes" id="UP000440224">
    <property type="component" value="Unassembled WGS sequence"/>
</dbReference>
<reference evidence="1 2" key="1">
    <citation type="submission" date="2019-10" db="EMBL/GenBank/DDBJ databases">
        <title>A soil myxobacterium in the family Polyangiaceae.</title>
        <authorList>
            <person name="Li Y."/>
            <person name="Wang J."/>
        </authorList>
    </citation>
    <scope>NUCLEOTIDE SEQUENCE [LARGE SCALE GENOMIC DNA]</scope>
    <source>
        <strain evidence="1 2">DSM 14734</strain>
    </source>
</reference>
<accession>A0A6N7PYG2</accession>
<organism evidence="1 2">
    <name type="scientific">Polyangium spumosum</name>
    <dbReference type="NCBI Taxonomy" id="889282"/>
    <lineage>
        <taxon>Bacteria</taxon>
        <taxon>Pseudomonadati</taxon>
        <taxon>Myxococcota</taxon>
        <taxon>Polyangia</taxon>
        <taxon>Polyangiales</taxon>
        <taxon>Polyangiaceae</taxon>
        <taxon>Polyangium</taxon>
    </lineage>
</organism>
<evidence type="ECO:0000313" key="1">
    <source>
        <dbReference type="EMBL" id="MRG96939.1"/>
    </source>
</evidence>